<dbReference type="Proteomes" id="UP000528457">
    <property type="component" value="Unassembled WGS sequence"/>
</dbReference>
<keyword evidence="3" id="KW-1185">Reference proteome</keyword>
<dbReference type="RefSeq" id="WP_166849303.1">
    <property type="nucleotide sequence ID" value="NZ_JAAONY010000001.1"/>
</dbReference>
<evidence type="ECO:0000313" key="3">
    <source>
        <dbReference type="Proteomes" id="UP000528457"/>
    </source>
</evidence>
<comment type="caution">
    <text evidence="2">The sequence shown here is derived from an EMBL/GenBank/DDBJ whole genome shotgun (WGS) entry which is preliminary data.</text>
</comment>
<evidence type="ECO:0000256" key="1">
    <source>
        <dbReference type="SAM" id="Phobius"/>
    </source>
</evidence>
<gene>
    <name evidence="2" type="ORF">HNR48_001426</name>
</gene>
<name>A0A7X0MV97_9GAMM</name>
<sequence length="65" mass="6758">MELSGSNLIQIAGIAIASIIGIIGLTKYSSNKKNANNAKVIVDQKSGALSSGKQNSQININNNND</sequence>
<keyword evidence="1" id="KW-0472">Membrane</keyword>
<accession>A0A7X0MV97</accession>
<protein>
    <submittedName>
        <fullName evidence="2">Uncharacterized protein</fullName>
    </submittedName>
</protein>
<dbReference type="InParanoid" id="A0A7X0MV97"/>
<evidence type="ECO:0000313" key="2">
    <source>
        <dbReference type="EMBL" id="MBB6521148.1"/>
    </source>
</evidence>
<proteinExistence type="predicted"/>
<reference evidence="2 3" key="1">
    <citation type="submission" date="2020-08" db="EMBL/GenBank/DDBJ databases">
        <title>Genomic Encyclopedia of Type Strains, Phase IV (KMG-IV): sequencing the most valuable type-strain genomes for metagenomic binning, comparative biology and taxonomic classification.</title>
        <authorList>
            <person name="Goeker M."/>
        </authorList>
    </citation>
    <scope>NUCLEOTIDE SEQUENCE [LARGE SCALE GENOMIC DNA]</scope>
    <source>
        <strain evidence="2 3">DSM 22368</strain>
    </source>
</reference>
<keyword evidence="1" id="KW-0812">Transmembrane</keyword>
<dbReference type="EMBL" id="JACHHT010000001">
    <property type="protein sequence ID" value="MBB6521148.1"/>
    <property type="molecule type" value="Genomic_DNA"/>
</dbReference>
<feature type="transmembrane region" description="Helical" evidence="1">
    <location>
        <begin position="6"/>
        <end position="25"/>
    </location>
</feature>
<dbReference type="AlphaFoldDB" id="A0A7X0MV97"/>
<organism evidence="2 3">
    <name type="scientific">Pseudoteredinibacter isoporae</name>
    <dbReference type="NCBI Taxonomy" id="570281"/>
    <lineage>
        <taxon>Bacteria</taxon>
        <taxon>Pseudomonadati</taxon>
        <taxon>Pseudomonadota</taxon>
        <taxon>Gammaproteobacteria</taxon>
        <taxon>Cellvibrionales</taxon>
        <taxon>Cellvibrionaceae</taxon>
        <taxon>Pseudoteredinibacter</taxon>
    </lineage>
</organism>
<keyword evidence="1" id="KW-1133">Transmembrane helix</keyword>